<name>A0A317ZHV5_9BACT</name>
<evidence type="ECO:0000313" key="2">
    <source>
        <dbReference type="EMBL" id="PXA05060.1"/>
    </source>
</evidence>
<evidence type="ECO:0000313" key="3">
    <source>
        <dbReference type="Proteomes" id="UP000247099"/>
    </source>
</evidence>
<dbReference type="Gene3D" id="2.60.120.260">
    <property type="entry name" value="Galactose-binding domain-like"/>
    <property type="match status" value="1"/>
</dbReference>
<evidence type="ECO:0008006" key="4">
    <source>
        <dbReference type="Google" id="ProtNLM"/>
    </source>
</evidence>
<dbReference type="EMBL" id="QHJQ01000002">
    <property type="protein sequence ID" value="PXA05060.1"/>
    <property type="molecule type" value="Genomic_DNA"/>
</dbReference>
<accession>A0A317ZHV5</accession>
<protein>
    <recommendedName>
        <fullName evidence="4">PEP-CTERM protein-sorting domain-containing protein</fullName>
    </recommendedName>
</protein>
<dbReference type="Proteomes" id="UP000247099">
    <property type="component" value="Unassembled WGS sequence"/>
</dbReference>
<organism evidence="2 3">
    <name type="scientific">Coraliomargarita sinensis</name>
    <dbReference type="NCBI Taxonomy" id="2174842"/>
    <lineage>
        <taxon>Bacteria</taxon>
        <taxon>Pseudomonadati</taxon>
        <taxon>Verrucomicrobiota</taxon>
        <taxon>Opitutia</taxon>
        <taxon>Puniceicoccales</taxon>
        <taxon>Coraliomargaritaceae</taxon>
        <taxon>Coraliomargarita</taxon>
    </lineage>
</organism>
<feature type="chain" id="PRO_5016466183" description="PEP-CTERM protein-sorting domain-containing protein" evidence="1">
    <location>
        <begin position="20"/>
        <end position="216"/>
    </location>
</feature>
<dbReference type="InParanoid" id="A0A317ZHV5"/>
<keyword evidence="1" id="KW-0732">Signal</keyword>
<sequence>MIFRIISTAVVLFATSVNANVLMTDTFEGSLGNWTAQGSAYLYTHAGSGSMNYATKGTGAAAVVCTWDEGLLTMTDDLRLHSNQATSVTITFDYEWDTTTATRLVYVDYSTDGGRTWSDDLGDISAWGSFTGIPTLGTFSKTLEERELGSFTDDFKFRIRGKDGGNPVTAHIDNIQIVGTNVVAVSRVKDDIPEPSAMALVFLLLSAIGFKRSRRL</sequence>
<dbReference type="InterPro" id="IPR013424">
    <property type="entry name" value="Ice-binding_C"/>
</dbReference>
<reference evidence="2 3" key="1">
    <citation type="submission" date="2018-05" db="EMBL/GenBank/DDBJ databases">
        <title>Coraliomargarita sinensis sp. nov., isolated from a marine solar saltern.</title>
        <authorList>
            <person name="Zhou L.Y."/>
        </authorList>
    </citation>
    <scope>NUCLEOTIDE SEQUENCE [LARGE SCALE GENOMIC DNA]</scope>
    <source>
        <strain evidence="2 3">WN38</strain>
    </source>
</reference>
<dbReference type="NCBIfam" id="TIGR02595">
    <property type="entry name" value="PEP_CTERM"/>
    <property type="match status" value="1"/>
</dbReference>
<dbReference type="AlphaFoldDB" id="A0A317ZHV5"/>
<gene>
    <name evidence="2" type="ORF">DDZ13_03590</name>
</gene>
<feature type="signal peptide" evidence="1">
    <location>
        <begin position="1"/>
        <end position="19"/>
    </location>
</feature>
<comment type="caution">
    <text evidence="2">The sequence shown here is derived from an EMBL/GenBank/DDBJ whole genome shotgun (WGS) entry which is preliminary data.</text>
</comment>
<proteinExistence type="predicted"/>
<evidence type="ECO:0000256" key="1">
    <source>
        <dbReference type="SAM" id="SignalP"/>
    </source>
</evidence>
<keyword evidence="3" id="KW-1185">Reference proteome</keyword>